<evidence type="ECO:0000256" key="1">
    <source>
        <dbReference type="ARBA" id="ARBA00004123"/>
    </source>
</evidence>
<keyword evidence="2" id="KW-0547">Nucleotide-binding</keyword>
<comment type="caution">
    <text evidence="9">The sequence shown here is derived from an EMBL/GenBank/DDBJ whole genome shotgun (WGS) entry which is preliminary data.</text>
</comment>
<feature type="compositionally biased region" description="Basic residues" evidence="6">
    <location>
        <begin position="1196"/>
        <end position="1214"/>
    </location>
</feature>
<evidence type="ECO:0000256" key="4">
    <source>
        <dbReference type="ARBA" id="ARBA00023134"/>
    </source>
</evidence>
<dbReference type="PROSITE" id="PS50181">
    <property type="entry name" value="FBOX"/>
    <property type="match status" value="1"/>
</dbReference>
<evidence type="ECO:0000256" key="2">
    <source>
        <dbReference type="ARBA" id="ARBA00022741"/>
    </source>
</evidence>
<dbReference type="InParanoid" id="A0A409YKL5"/>
<dbReference type="Pfam" id="PF12937">
    <property type="entry name" value="F-box-like"/>
    <property type="match status" value="1"/>
</dbReference>
<dbReference type="CDD" id="cd09917">
    <property type="entry name" value="F-box_SF"/>
    <property type="match status" value="1"/>
</dbReference>
<reference evidence="9 10" key="1">
    <citation type="journal article" date="2018" name="Evol. Lett.">
        <title>Horizontal gene cluster transfer increased hallucinogenic mushroom diversity.</title>
        <authorList>
            <person name="Reynolds H.T."/>
            <person name="Vijayakumar V."/>
            <person name="Gluck-Thaler E."/>
            <person name="Korotkin H.B."/>
            <person name="Matheny P.B."/>
            <person name="Slot J.C."/>
        </authorList>
    </citation>
    <scope>NUCLEOTIDE SEQUENCE [LARGE SCALE GENOMIC DNA]</scope>
    <source>
        <strain evidence="9 10">2629</strain>
    </source>
</reference>
<dbReference type="PANTHER" id="PTHR11089">
    <property type="entry name" value="GTP-BINDING PROTEIN-RELATED"/>
    <property type="match status" value="1"/>
</dbReference>
<accession>A0A409YKL5</accession>
<evidence type="ECO:0000313" key="9">
    <source>
        <dbReference type="EMBL" id="PPR03572.1"/>
    </source>
</evidence>
<dbReference type="InterPro" id="IPR006073">
    <property type="entry name" value="GTP-bd"/>
</dbReference>
<dbReference type="Gene3D" id="1.10.1580.10">
    <property type="match status" value="1"/>
</dbReference>
<dbReference type="Pfam" id="PF01926">
    <property type="entry name" value="MMR_HSR1"/>
    <property type="match status" value="1"/>
</dbReference>
<evidence type="ECO:0000259" key="8">
    <source>
        <dbReference type="PROSITE" id="PS51721"/>
    </source>
</evidence>
<keyword evidence="3" id="KW-0175">Coiled coil</keyword>
<dbReference type="InterPro" id="IPR050755">
    <property type="entry name" value="TRAFAC_YlqF/YawG_RiboMat"/>
</dbReference>
<dbReference type="OrthoDB" id="444945at2759"/>
<name>A0A409YKL5_9AGAR</name>
<dbReference type="AlphaFoldDB" id="A0A409YKL5"/>
<evidence type="ECO:0000313" key="10">
    <source>
        <dbReference type="Proteomes" id="UP000284842"/>
    </source>
</evidence>
<dbReference type="SUPFAM" id="SSF81383">
    <property type="entry name" value="F-box domain"/>
    <property type="match status" value="1"/>
</dbReference>
<dbReference type="Gene3D" id="3.40.50.300">
    <property type="entry name" value="P-loop containing nucleotide triphosphate hydrolases"/>
    <property type="match status" value="1"/>
</dbReference>
<feature type="compositionally biased region" description="Gly residues" evidence="6">
    <location>
        <begin position="1216"/>
        <end position="1225"/>
    </location>
</feature>
<comment type="subcellular location">
    <subcellularLocation>
        <location evidence="1">Nucleus</location>
    </subcellularLocation>
</comment>
<evidence type="ECO:0000256" key="5">
    <source>
        <dbReference type="ARBA" id="ARBA00023242"/>
    </source>
</evidence>
<organism evidence="9 10">
    <name type="scientific">Panaeolus cyanescens</name>
    <dbReference type="NCBI Taxonomy" id="181874"/>
    <lineage>
        <taxon>Eukaryota</taxon>
        <taxon>Fungi</taxon>
        <taxon>Dikarya</taxon>
        <taxon>Basidiomycota</taxon>
        <taxon>Agaricomycotina</taxon>
        <taxon>Agaricomycetes</taxon>
        <taxon>Agaricomycetidae</taxon>
        <taxon>Agaricales</taxon>
        <taxon>Agaricineae</taxon>
        <taxon>Galeropsidaceae</taxon>
        <taxon>Panaeolus</taxon>
    </lineage>
</organism>
<dbReference type="PANTHER" id="PTHR11089:SF30">
    <property type="entry name" value="GUANINE NUCLEOTIDE-BINDING PROTEIN-LIKE 3 HOMOLOG"/>
    <property type="match status" value="1"/>
</dbReference>
<gene>
    <name evidence="9" type="ORF">CVT24_007611</name>
</gene>
<feature type="compositionally biased region" description="Basic and acidic residues" evidence="6">
    <location>
        <begin position="1175"/>
        <end position="1186"/>
    </location>
</feature>
<dbReference type="GO" id="GO:0005525">
    <property type="term" value="F:GTP binding"/>
    <property type="evidence" value="ECO:0007669"/>
    <property type="project" value="UniProtKB-KW"/>
</dbReference>
<dbReference type="GO" id="GO:0005730">
    <property type="term" value="C:nucleolus"/>
    <property type="evidence" value="ECO:0007669"/>
    <property type="project" value="TreeGrafter"/>
</dbReference>
<proteinExistence type="predicted"/>
<dbReference type="PROSITE" id="PS51721">
    <property type="entry name" value="G_CP"/>
    <property type="match status" value="1"/>
</dbReference>
<keyword evidence="4" id="KW-0342">GTP-binding</keyword>
<evidence type="ECO:0000259" key="7">
    <source>
        <dbReference type="PROSITE" id="PS50181"/>
    </source>
</evidence>
<keyword evidence="10" id="KW-1185">Reference proteome</keyword>
<feature type="domain" description="CP-type G" evidence="8">
    <location>
        <begin position="763"/>
        <end position="929"/>
    </location>
</feature>
<dbReference type="EMBL" id="NHTK01001050">
    <property type="protein sequence ID" value="PPR03572.1"/>
    <property type="molecule type" value="Genomic_DNA"/>
</dbReference>
<evidence type="ECO:0008006" key="11">
    <source>
        <dbReference type="Google" id="ProtNLM"/>
    </source>
</evidence>
<dbReference type="SUPFAM" id="SSF52540">
    <property type="entry name" value="P-loop containing nucleoside triphosphate hydrolases"/>
    <property type="match status" value="1"/>
</dbReference>
<dbReference type="STRING" id="181874.A0A409YKL5"/>
<dbReference type="Gene3D" id="1.20.1280.50">
    <property type="match status" value="1"/>
</dbReference>
<dbReference type="Proteomes" id="UP000284842">
    <property type="component" value="Unassembled WGS sequence"/>
</dbReference>
<dbReference type="InterPro" id="IPR001810">
    <property type="entry name" value="F-box_dom"/>
</dbReference>
<feature type="region of interest" description="Disordered" evidence="6">
    <location>
        <begin position="1120"/>
        <end position="1238"/>
    </location>
</feature>
<keyword evidence="5" id="KW-0539">Nucleus</keyword>
<dbReference type="FunFam" id="1.10.1580.10:FF:000002">
    <property type="entry name" value="Guanine nucleotide-binding protein-like 3 (nucleolar)-like"/>
    <property type="match status" value="1"/>
</dbReference>
<dbReference type="InterPro" id="IPR023179">
    <property type="entry name" value="GTP-bd_ortho_bundle_sf"/>
</dbReference>
<protein>
    <recommendedName>
        <fullName evidence="11">F-box domain-containing protein</fullName>
    </recommendedName>
</protein>
<sequence>MHSFLSKLSSLLSHKKKKKVAPSQLSPEPTCTSSSTTIEHLPNEILEKIFSFCSTSDLFHLSHTSRHLSHSAIRVLYHNIPRMDADRTIDMLLTLCAYATSRNHIIGANRVEHTNATDPNFYGGDIPSYIHSLSLVFTDHQMCQPLSKGHSSRLAQLNKIHRDRQLRHAKSIPLSIPTSGKSGTVSSGSYRPATLPKSLTLSLIPAALTTSFAAMTTSYISIVAAALSILPNLDHLELKLQFPEGSDRHLGKLLSMSPLPGGESNIALFSAPSIPFQLTSFSTTIEFGPCMALFLQSQSKLKELTVMHVRKSSQAFWKEDMLHKRVENVDPTASKALPALTSLSYSDRTPLELVQYLAKGRAIDKLKVSWTDVSAPNNHISPPPPHPQSHSPQIAQAVPAYVNNVASAVHLPAAGMVNPNSIVRLLSVTDDPRKVKHVQCAFQRSHGGSVRGFNAPAFTSNLLVGSAQMSAIAGTLPSIRTLVVRIESLDEAFLHDLYTSLPLFHQLQKLSVVGSNACSSPKLTAIHNAHTSSADMSDAQADHWDWDGWGLPKPLGTRNLVELDLTHCSGAGPVKPFISLVNEYLSQCPSLKCLIIPALPLPSGDAIGRADFASNSRSTLNKNIRKVSRSNESISALSDSGGPQKNASALLNASGAGYWVFRRKLTVSEETKLEVPQRSKLKKDPGIPKLPDLKARVRNAQKKPSVPPERRMDPDATMAAEPTLSTLAMMASEAEALHNEFSDPSSSTSGGMKTKEQLRKYYLKALHKVVDESDIVILVLDARDPEGCRSRLVEEEVRRRESEGKKLVFVLNKIDLIPKSNAQAWLKYLRHSTPTLPFLSSASSHQRSNISSSTAPALIKLLKAYKPKAGSVTIGVVGYPNVGKSSLINCLKRSKVCAVAAQAGHTKDLQSIQLERGMRIIDSPGVVFDDDQYDDGKGNKKGSVLLRNVVKVEDIDDPIAVVEEIMTRTPHETLQKIYNIPQFSSTIEFLTMLAMVTGKLLKGGTPDLNASARSVLMDWNQQKIPYFSEPPSIHPSLIPSTVAATRDGPDGPMVAPGAENVGQAQIVTEFAKPFELEGLFGAADAGAFGGRHGDGDTPMADEEGDVFWDAVEGEDLMETEQNDSVQMGGSFLDPVIPRKRERSPSEAPVPATVNSMVLDSEASRFTRQPKRQRKNRDTDPMEHSQTTDKSNPLSRKLLKKEAKKARKANRHRGHGSSAGGSGGGMEIDDEGLQFTFMS</sequence>
<evidence type="ECO:0000256" key="3">
    <source>
        <dbReference type="ARBA" id="ARBA00023054"/>
    </source>
</evidence>
<feature type="domain" description="F-box" evidence="7">
    <location>
        <begin position="35"/>
        <end position="80"/>
    </location>
</feature>
<dbReference type="InterPro" id="IPR036047">
    <property type="entry name" value="F-box-like_dom_sf"/>
</dbReference>
<dbReference type="InterPro" id="IPR027417">
    <property type="entry name" value="P-loop_NTPase"/>
</dbReference>
<dbReference type="InterPro" id="IPR030378">
    <property type="entry name" value="G_CP_dom"/>
</dbReference>
<evidence type="ECO:0000256" key="6">
    <source>
        <dbReference type="SAM" id="MobiDB-lite"/>
    </source>
</evidence>